<evidence type="ECO:0000256" key="1">
    <source>
        <dbReference type="ARBA" id="ARBA00005607"/>
    </source>
</evidence>
<dbReference type="GO" id="GO:0005737">
    <property type="term" value="C:cytoplasm"/>
    <property type="evidence" value="ECO:0007669"/>
    <property type="project" value="TreeGrafter"/>
</dbReference>
<dbReference type="InterPro" id="IPR008978">
    <property type="entry name" value="HSP20-like_chaperone"/>
</dbReference>
<name>A0A067P080_PLEO1</name>
<protein>
    <recommendedName>
        <fullName evidence="3">CS domain-containing protein</fullName>
    </recommendedName>
</protein>
<dbReference type="Pfam" id="PF21413">
    <property type="entry name" value="SHQ1-like_CS"/>
    <property type="match status" value="1"/>
</dbReference>
<dbReference type="VEuPathDB" id="FungiDB:PLEOSDRAFT_1032098"/>
<dbReference type="PANTHER" id="PTHR12967:SF0">
    <property type="entry name" value="PROTEIN SHQ1 HOMOLOG"/>
    <property type="match status" value="1"/>
</dbReference>
<evidence type="ECO:0000256" key="2">
    <source>
        <dbReference type="SAM" id="MobiDB-lite"/>
    </source>
</evidence>
<evidence type="ECO:0000313" key="5">
    <source>
        <dbReference type="Proteomes" id="UP000027073"/>
    </source>
</evidence>
<dbReference type="GO" id="GO:0000493">
    <property type="term" value="P:box H/ACA snoRNP assembly"/>
    <property type="evidence" value="ECO:0007669"/>
    <property type="project" value="InterPro"/>
</dbReference>
<comment type="similarity">
    <text evidence="1">Belongs to the SHQ1 family.</text>
</comment>
<dbReference type="SUPFAM" id="SSF49764">
    <property type="entry name" value="HSP20-like chaperones"/>
    <property type="match status" value="1"/>
</dbReference>
<gene>
    <name evidence="4" type="ORF">PLEOSDRAFT_1032098</name>
</gene>
<dbReference type="AlphaFoldDB" id="A0A067P080"/>
<proteinExistence type="inferred from homology"/>
<dbReference type="InParanoid" id="A0A067P080"/>
<feature type="domain" description="CS" evidence="3">
    <location>
        <begin position="1"/>
        <end position="89"/>
    </location>
</feature>
<dbReference type="HOGENOM" id="CLU_030217_1_0_1"/>
<dbReference type="GO" id="GO:0051082">
    <property type="term" value="F:unfolded protein binding"/>
    <property type="evidence" value="ECO:0007669"/>
    <property type="project" value="TreeGrafter"/>
</dbReference>
<dbReference type="CDD" id="cd06463">
    <property type="entry name" value="p23_like"/>
    <property type="match status" value="1"/>
</dbReference>
<dbReference type="GO" id="GO:0005654">
    <property type="term" value="C:nucleoplasm"/>
    <property type="evidence" value="ECO:0007669"/>
    <property type="project" value="TreeGrafter"/>
</dbReference>
<dbReference type="STRING" id="1137138.A0A067P080"/>
<dbReference type="PANTHER" id="PTHR12967">
    <property type="entry name" value="PROTEIN SHQ1 HOMOLOG"/>
    <property type="match status" value="1"/>
</dbReference>
<evidence type="ECO:0000313" key="4">
    <source>
        <dbReference type="EMBL" id="KDQ33569.1"/>
    </source>
</evidence>
<feature type="compositionally biased region" description="Acidic residues" evidence="2">
    <location>
        <begin position="447"/>
        <end position="464"/>
    </location>
</feature>
<dbReference type="Proteomes" id="UP000027073">
    <property type="component" value="Unassembled WGS sequence"/>
</dbReference>
<dbReference type="PROSITE" id="PS51203">
    <property type="entry name" value="CS"/>
    <property type="match status" value="1"/>
</dbReference>
<dbReference type="InterPro" id="IPR007052">
    <property type="entry name" value="CS_dom"/>
</dbReference>
<dbReference type="InterPro" id="IPR048696">
    <property type="entry name" value="SHQ1-like_CS"/>
</dbReference>
<dbReference type="FunCoup" id="A0A067P080">
    <property type="interactions" value="620"/>
</dbReference>
<organism evidence="4 5">
    <name type="scientific">Pleurotus ostreatus (strain PC15)</name>
    <name type="common">Oyster mushroom</name>
    <dbReference type="NCBI Taxonomy" id="1137138"/>
    <lineage>
        <taxon>Eukaryota</taxon>
        <taxon>Fungi</taxon>
        <taxon>Dikarya</taxon>
        <taxon>Basidiomycota</taxon>
        <taxon>Agaricomycotina</taxon>
        <taxon>Agaricomycetes</taxon>
        <taxon>Agaricomycetidae</taxon>
        <taxon>Agaricales</taxon>
        <taxon>Pleurotineae</taxon>
        <taxon>Pleurotaceae</taxon>
        <taxon>Pleurotus</taxon>
    </lineage>
</organism>
<dbReference type="EMBL" id="KL198004">
    <property type="protein sequence ID" value="KDQ33569.1"/>
    <property type="molecule type" value="Genomic_DNA"/>
</dbReference>
<dbReference type="Gene3D" id="2.60.40.790">
    <property type="match status" value="1"/>
</dbReference>
<feature type="region of interest" description="Disordered" evidence="2">
    <location>
        <begin position="443"/>
        <end position="464"/>
    </location>
</feature>
<sequence>MITPRFSCSQTEGEIIVSIYCPSIRASEVEIHVDETVFIAHVNPYFLRLNFSHPVVEDDESAAKYDPSSGYLTVTLTKAVKGQEFRDLDLLAKLLAPRPTKQTPQIEVISSDTVDDDLAEKAESLSLEDQEILKAAENDWQLPQNVPDSDPPLKLGPDVQYGFLDMYTGYFRNVGHTENEVNELGGDAEGIFPAQRRILRREHENKKWNEEHYMADFVDDDYLQDLITWRHPYAEDTKPFEFTEDENATMLRLPRKEYLSTPVQNHNLYLTLISILFSYAYETRTTQGDPGPESAWTVCNLTPAFSALDSAPYHDEESLDISRYSDSVLQATFRESYRRSLAFPLFRSFALAEACRRDVSDWLIKGKRVVFRCLLNIKRILDLHEVYYVYSKVWVDDFCVWVQSSASEDILLQLGKQVKELTVPKSIIGWDLEELEKAIYAAQEREADSDDESSDGESSDNESD</sequence>
<reference evidence="5" key="1">
    <citation type="journal article" date="2014" name="Proc. Natl. Acad. Sci. U.S.A.">
        <title>Extensive sampling of basidiomycete genomes demonstrates inadequacy of the white-rot/brown-rot paradigm for wood decay fungi.</title>
        <authorList>
            <person name="Riley R."/>
            <person name="Salamov A.A."/>
            <person name="Brown D.W."/>
            <person name="Nagy L.G."/>
            <person name="Floudas D."/>
            <person name="Held B.W."/>
            <person name="Levasseur A."/>
            <person name="Lombard V."/>
            <person name="Morin E."/>
            <person name="Otillar R."/>
            <person name="Lindquist E.A."/>
            <person name="Sun H."/>
            <person name="LaButti K.M."/>
            <person name="Schmutz J."/>
            <person name="Jabbour D."/>
            <person name="Luo H."/>
            <person name="Baker S.E."/>
            <person name="Pisabarro A.G."/>
            <person name="Walton J.D."/>
            <person name="Blanchette R.A."/>
            <person name="Henrissat B."/>
            <person name="Martin F."/>
            <person name="Cullen D."/>
            <person name="Hibbett D.S."/>
            <person name="Grigoriev I.V."/>
        </authorList>
    </citation>
    <scope>NUCLEOTIDE SEQUENCE [LARGE SCALE GENOMIC DNA]</scope>
    <source>
        <strain evidence="5">PC15</strain>
    </source>
</reference>
<dbReference type="OrthoDB" id="73639at2759"/>
<dbReference type="InterPro" id="IPR039742">
    <property type="entry name" value="Shq1"/>
</dbReference>
<dbReference type="Pfam" id="PF04925">
    <property type="entry name" value="SHQ1"/>
    <property type="match status" value="1"/>
</dbReference>
<dbReference type="InterPro" id="IPR007009">
    <property type="entry name" value="Shq1_C"/>
</dbReference>
<accession>A0A067P080</accession>
<evidence type="ECO:0000259" key="3">
    <source>
        <dbReference type="PROSITE" id="PS51203"/>
    </source>
</evidence>